<dbReference type="InterPro" id="IPR009057">
    <property type="entry name" value="Homeodomain-like_sf"/>
</dbReference>
<dbReference type="InterPro" id="IPR003313">
    <property type="entry name" value="AraC-bd"/>
</dbReference>
<dbReference type="CDD" id="cd06124">
    <property type="entry name" value="cupin_NimR-like_N"/>
    <property type="match status" value="1"/>
</dbReference>
<dbReference type="SUPFAM" id="SSF51182">
    <property type="entry name" value="RmlC-like cupins"/>
    <property type="match status" value="1"/>
</dbReference>
<dbReference type="InterPro" id="IPR011051">
    <property type="entry name" value="RmlC_Cupin_sf"/>
</dbReference>
<evidence type="ECO:0000259" key="5">
    <source>
        <dbReference type="PROSITE" id="PS01124"/>
    </source>
</evidence>
<dbReference type="SUPFAM" id="SSF46689">
    <property type="entry name" value="Homeodomain-like"/>
    <property type="match status" value="1"/>
</dbReference>
<dbReference type="Pfam" id="PF02311">
    <property type="entry name" value="AraC_binding"/>
    <property type="match status" value="1"/>
</dbReference>
<dbReference type="SMART" id="SM00342">
    <property type="entry name" value="HTH_ARAC"/>
    <property type="match status" value="1"/>
</dbReference>
<gene>
    <name evidence="6" type="ORF">DAI18_18675</name>
</gene>
<keyword evidence="1" id="KW-0678">Repressor</keyword>
<feature type="domain" description="HTH araC/xylS-type" evidence="5">
    <location>
        <begin position="165"/>
        <end position="262"/>
    </location>
</feature>
<protein>
    <submittedName>
        <fullName evidence="6">AraC family transcriptional regulator</fullName>
    </submittedName>
</protein>
<dbReference type="InterPro" id="IPR014710">
    <property type="entry name" value="RmlC-like_jellyroll"/>
</dbReference>
<dbReference type="AlphaFoldDB" id="A0A2S0PEN1"/>
<evidence type="ECO:0000256" key="3">
    <source>
        <dbReference type="ARBA" id="ARBA00023125"/>
    </source>
</evidence>
<accession>A0A2S0PEN1</accession>
<dbReference type="Proteomes" id="UP000244173">
    <property type="component" value="Chromosome"/>
</dbReference>
<keyword evidence="3" id="KW-0238">DNA-binding</keyword>
<sequence>MLLTGQTPNHYRVPELGGLPRPLYVRAFEIPADSEVAMHSHPWAQFMHASAGVLCVHTPLGRHMVPPQHAIWIPPGMAHGVTTHGRIAFHSLYLDPGALEGPGPDCKALVVTPLLRALLHETRTLPADYRPDSADGRLVAVILDQIARLPAAPLCLPMPGDPRLLRIALALQADPGNDRTLEAWGQRVGATRRTLARRFRDETRLTFSEWRLSLRMLAALPRLEAGTPVTTVAAELGYASLSAFIAAFRRFHGSTPGAFFDRNATRR</sequence>
<evidence type="ECO:0000256" key="1">
    <source>
        <dbReference type="ARBA" id="ARBA00022491"/>
    </source>
</evidence>
<keyword evidence="7" id="KW-1185">Reference proteome</keyword>
<dbReference type="GO" id="GO:0043565">
    <property type="term" value="F:sequence-specific DNA binding"/>
    <property type="evidence" value="ECO:0007669"/>
    <property type="project" value="InterPro"/>
</dbReference>
<proteinExistence type="predicted"/>
<evidence type="ECO:0000256" key="2">
    <source>
        <dbReference type="ARBA" id="ARBA00023015"/>
    </source>
</evidence>
<dbReference type="PROSITE" id="PS00041">
    <property type="entry name" value="HTH_ARAC_FAMILY_1"/>
    <property type="match status" value="1"/>
</dbReference>
<dbReference type="STRING" id="1122240.GCA_000620105_02838"/>
<dbReference type="InterPro" id="IPR018060">
    <property type="entry name" value="HTH_AraC"/>
</dbReference>
<organism evidence="6 7">
    <name type="scientific">Microvirgula aerodenitrificans</name>
    <dbReference type="NCBI Taxonomy" id="57480"/>
    <lineage>
        <taxon>Bacteria</taxon>
        <taxon>Pseudomonadati</taxon>
        <taxon>Pseudomonadota</taxon>
        <taxon>Betaproteobacteria</taxon>
        <taxon>Neisseriales</taxon>
        <taxon>Aquaspirillaceae</taxon>
        <taxon>Microvirgula</taxon>
    </lineage>
</organism>
<dbReference type="FunFam" id="1.10.10.60:FF:000132">
    <property type="entry name" value="AraC family transcriptional regulator"/>
    <property type="match status" value="1"/>
</dbReference>
<evidence type="ECO:0000313" key="6">
    <source>
        <dbReference type="EMBL" id="AVY95840.1"/>
    </source>
</evidence>
<dbReference type="Gene3D" id="1.10.10.60">
    <property type="entry name" value="Homeodomain-like"/>
    <property type="match status" value="1"/>
</dbReference>
<dbReference type="PROSITE" id="PS01124">
    <property type="entry name" value="HTH_ARAC_FAMILY_2"/>
    <property type="match status" value="1"/>
</dbReference>
<dbReference type="Gene3D" id="2.60.120.10">
    <property type="entry name" value="Jelly Rolls"/>
    <property type="match status" value="1"/>
</dbReference>
<evidence type="ECO:0000313" key="7">
    <source>
        <dbReference type="Proteomes" id="UP000244173"/>
    </source>
</evidence>
<name>A0A2S0PEN1_9NEIS</name>
<reference evidence="6 7" key="1">
    <citation type="submission" date="2018-04" db="EMBL/GenBank/DDBJ databases">
        <title>Denitrifier Microvirgula.</title>
        <authorList>
            <person name="Anderson E."/>
            <person name="Jang J."/>
            <person name="Ishii S."/>
        </authorList>
    </citation>
    <scope>NUCLEOTIDE SEQUENCE [LARGE SCALE GENOMIC DNA]</scope>
    <source>
        <strain evidence="6 7">BE2.4</strain>
    </source>
</reference>
<dbReference type="Pfam" id="PF12833">
    <property type="entry name" value="HTH_18"/>
    <property type="match status" value="1"/>
</dbReference>
<dbReference type="OrthoDB" id="9804543at2"/>
<keyword evidence="2" id="KW-0805">Transcription regulation</keyword>
<dbReference type="PANTHER" id="PTHR11019:SF159">
    <property type="entry name" value="TRANSCRIPTIONAL REGULATOR-RELATED"/>
    <property type="match status" value="1"/>
</dbReference>
<dbReference type="EMBL" id="CP028519">
    <property type="protein sequence ID" value="AVY95840.1"/>
    <property type="molecule type" value="Genomic_DNA"/>
</dbReference>
<dbReference type="PANTHER" id="PTHR11019">
    <property type="entry name" value="HTH-TYPE TRANSCRIPTIONAL REGULATOR NIMR"/>
    <property type="match status" value="1"/>
</dbReference>
<dbReference type="KEGG" id="maer:DAI18_18675"/>
<dbReference type="GO" id="GO:0003700">
    <property type="term" value="F:DNA-binding transcription factor activity"/>
    <property type="evidence" value="ECO:0007669"/>
    <property type="project" value="InterPro"/>
</dbReference>
<keyword evidence="4" id="KW-0804">Transcription</keyword>
<dbReference type="RefSeq" id="WP_107890212.1">
    <property type="nucleotide sequence ID" value="NZ_CP028519.1"/>
</dbReference>
<dbReference type="InterPro" id="IPR018062">
    <property type="entry name" value="HTH_AraC-typ_CS"/>
</dbReference>
<evidence type="ECO:0000256" key="4">
    <source>
        <dbReference type="ARBA" id="ARBA00023163"/>
    </source>
</evidence>